<dbReference type="Gene3D" id="3.40.50.150">
    <property type="entry name" value="Vaccinia Virus protein VP39"/>
    <property type="match status" value="1"/>
</dbReference>
<dbReference type="PROSITE" id="PS51689">
    <property type="entry name" value="SAM_RNA_A_N6_MT"/>
    <property type="match status" value="1"/>
</dbReference>
<feature type="domain" description="Ribosomal RNA adenine methylase transferase N-terminal" evidence="9">
    <location>
        <begin position="19"/>
        <end position="187"/>
    </location>
</feature>
<dbReference type="Pfam" id="PF00398">
    <property type="entry name" value="RrnaAD"/>
    <property type="match status" value="1"/>
</dbReference>
<keyword evidence="5 7" id="KW-0949">S-adenosyl-L-methionine</keyword>
<dbReference type="FunFam" id="1.10.8.100:FF:000001">
    <property type="entry name" value="Ribosomal RNA small subunit methyltransferase A"/>
    <property type="match status" value="1"/>
</dbReference>
<dbReference type="Gene3D" id="1.10.8.100">
    <property type="entry name" value="Ribosomal RNA adenine dimethylase-like, domain 2"/>
    <property type="match status" value="1"/>
</dbReference>
<dbReference type="STRING" id="658167.SAMN04488135_10624"/>
<feature type="non-terminal residue" evidence="10">
    <location>
        <position position="286"/>
    </location>
</feature>
<dbReference type="InterPro" id="IPR023165">
    <property type="entry name" value="rRNA_Ade_diMease-like_C"/>
</dbReference>
<dbReference type="SMART" id="SM00650">
    <property type="entry name" value="rADc"/>
    <property type="match status" value="1"/>
</dbReference>
<dbReference type="PANTHER" id="PTHR11727">
    <property type="entry name" value="DIMETHYLADENOSINE TRANSFERASE"/>
    <property type="match status" value="1"/>
</dbReference>
<dbReference type="GO" id="GO:0003723">
    <property type="term" value="F:RNA binding"/>
    <property type="evidence" value="ECO:0007669"/>
    <property type="project" value="UniProtKB-UniRule"/>
</dbReference>
<keyword evidence="11" id="KW-1185">Reference proteome</keyword>
<dbReference type="PROSITE" id="PS01131">
    <property type="entry name" value="RRNA_A_DIMETH"/>
    <property type="match status" value="1"/>
</dbReference>
<evidence type="ECO:0000313" key="10">
    <source>
        <dbReference type="EMBL" id="SHH92102.1"/>
    </source>
</evidence>
<evidence type="ECO:0000313" key="11">
    <source>
        <dbReference type="Proteomes" id="UP000184226"/>
    </source>
</evidence>
<feature type="region of interest" description="Disordered" evidence="8">
    <location>
        <begin position="264"/>
        <end position="286"/>
    </location>
</feature>
<evidence type="ECO:0000256" key="6">
    <source>
        <dbReference type="ARBA" id="ARBA00022884"/>
    </source>
</evidence>
<feature type="binding site" evidence="7">
    <location>
        <position position="102"/>
    </location>
    <ligand>
        <name>S-adenosyl-L-methionine</name>
        <dbReference type="ChEBI" id="CHEBI:59789"/>
    </ligand>
</feature>
<feature type="binding site" evidence="7">
    <location>
        <position position="14"/>
    </location>
    <ligand>
        <name>S-adenosyl-L-methionine</name>
        <dbReference type="ChEBI" id="CHEBI:59789"/>
    </ligand>
</feature>
<proteinExistence type="inferred from homology"/>
<feature type="binding site" evidence="7">
    <location>
        <position position="39"/>
    </location>
    <ligand>
        <name>S-adenosyl-L-methionine</name>
        <dbReference type="ChEBI" id="CHEBI:59789"/>
    </ligand>
</feature>
<dbReference type="EMBL" id="FQXE01000006">
    <property type="protein sequence ID" value="SHH92102.1"/>
    <property type="molecule type" value="Genomic_DNA"/>
</dbReference>
<dbReference type="InterPro" id="IPR029063">
    <property type="entry name" value="SAM-dependent_MTases_sf"/>
</dbReference>
<dbReference type="NCBIfam" id="TIGR00755">
    <property type="entry name" value="ksgA"/>
    <property type="match status" value="1"/>
</dbReference>
<organism evidence="10 11">
    <name type="scientific">Pollutimonas bauzanensis</name>
    <dbReference type="NCBI Taxonomy" id="658167"/>
    <lineage>
        <taxon>Bacteria</taxon>
        <taxon>Pseudomonadati</taxon>
        <taxon>Pseudomonadota</taxon>
        <taxon>Betaproteobacteria</taxon>
        <taxon>Burkholderiales</taxon>
        <taxon>Alcaligenaceae</taxon>
        <taxon>Pollutimonas</taxon>
    </lineage>
</organism>
<dbReference type="SUPFAM" id="SSF53335">
    <property type="entry name" value="S-adenosyl-L-methionine-dependent methyltransferases"/>
    <property type="match status" value="1"/>
</dbReference>
<keyword evidence="2" id="KW-0698">rRNA processing</keyword>
<dbReference type="CDD" id="cd02440">
    <property type="entry name" value="AdoMet_MTases"/>
    <property type="match status" value="1"/>
</dbReference>
<dbReference type="InterPro" id="IPR020598">
    <property type="entry name" value="rRNA_Ade_methylase_Trfase_N"/>
</dbReference>
<keyword evidence="6 7" id="KW-0694">RNA-binding</keyword>
<evidence type="ECO:0000256" key="4">
    <source>
        <dbReference type="ARBA" id="ARBA00022679"/>
    </source>
</evidence>
<dbReference type="PANTHER" id="PTHR11727:SF7">
    <property type="entry name" value="DIMETHYLADENOSINE TRANSFERASE-RELATED"/>
    <property type="match status" value="1"/>
</dbReference>
<evidence type="ECO:0000256" key="7">
    <source>
        <dbReference type="PROSITE-ProRule" id="PRU01026"/>
    </source>
</evidence>
<keyword evidence="1" id="KW-0963">Cytoplasm</keyword>
<name>A0A1M5WXL5_9BURK</name>
<dbReference type="GO" id="GO:0000179">
    <property type="term" value="F:rRNA (adenine-N6,N6-)-dimethyltransferase activity"/>
    <property type="evidence" value="ECO:0007669"/>
    <property type="project" value="UniProtKB-UniRule"/>
</dbReference>
<gene>
    <name evidence="10" type="ORF">SAMN04488135_10624</name>
</gene>
<evidence type="ECO:0000256" key="5">
    <source>
        <dbReference type="ARBA" id="ARBA00022691"/>
    </source>
</evidence>
<evidence type="ECO:0000259" key="9">
    <source>
        <dbReference type="SMART" id="SM00650"/>
    </source>
</evidence>
<dbReference type="InterPro" id="IPR001737">
    <property type="entry name" value="KsgA/Erm"/>
</dbReference>
<feature type="binding site" evidence="7">
    <location>
        <position position="12"/>
    </location>
    <ligand>
        <name>S-adenosyl-L-methionine</name>
        <dbReference type="ChEBI" id="CHEBI:59789"/>
    </ligand>
</feature>
<feature type="compositionally biased region" description="Basic and acidic residues" evidence="8">
    <location>
        <begin position="277"/>
        <end position="286"/>
    </location>
</feature>
<evidence type="ECO:0000256" key="8">
    <source>
        <dbReference type="SAM" id="MobiDB-lite"/>
    </source>
</evidence>
<dbReference type="InterPro" id="IPR011530">
    <property type="entry name" value="rRNA_adenine_dimethylase"/>
</dbReference>
<dbReference type="InterPro" id="IPR020596">
    <property type="entry name" value="rRNA_Ade_Mease_Trfase_CS"/>
</dbReference>
<comment type="similarity">
    <text evidence="7">Belongs to the class I-like SAM-binding methyltransferase superfamily. rRNA adenine N(6)-methyltransferase family.</text>
</comment>
<reference evidence="10 11" key="1">
    <citation type="submission" date="2016-11" db="EMBL/GenBank/DDBJ databases">
        <authorList>
            <person name="Jaros S."/>
            <person name="Januszkiewicz K."/>
            <person name="Wedrychowicz H."/>
        </authorList>
    </citation>
    <scope>NUCLEOTIDE SEQUENCE [LARGE SCALE GENOMIC DNA]</scope>
    <source>
        <strain evidence="10 11">CGMCC 1.10190</strain>
    </source>
</reference>
<sequence length="286" mass="31556">MAHQARKRFGQHFLVDEGIIESIVRGIAPQRGDTVVEIGPGLSALTKPLLQSLDHLTAVEIDRDLAARLRRQYPADRLTVVEGDALQVDFALLGSGLRIVGNLPYNISSPLLFHLIGYADHVLDQHFMLQREVIDRMVAAPGSGDYGRLSVMLQSRYSMYKLFDVPPEAFDPPPRVVSAVVRMAPLPESRPRPQSQNAFEKLVGRAFTQRRKMLRRSLNDWAGLIDWDGLGILPTSRAEELSVGQFIALADSLLAAGALKDEPGHRTVPADCPMPGESERPAGREV</sequence>
<dbReference type="HAMAP" id="MF_00607">
    <property type="entry name" value="16SrRNA_methyltr_A"/>
    <property type="match status" value="1"/>
</dbReference>
<evidence type="ECO:0000256" key="2">
    <source>
        <dbReference type="ARBA" id="ARBA00022552"/>
    </source>
</evidence>
<feature type="binding site" evidence="7">
    <location>
        <position position="84"/>
    </location>
    <ligand>
        <name>S-adenosyl-L-methionine</name>
        <dbReference type="ChEBI" id="CHEBI:59789"/>
    </ligand>
</feature>
<dbReference type="Proteomes" id="UP000184226">
    <property type="component" value="Unassembled WGS sequence"/>
</dbReference>
<feature type="binding site" evidence="7">
    <location>
        <position position="60"/>
    </location>
    <ligand>
        <name>S-adenosyl-L-methionine</name>
        <dbReference type="ChEBI" id="CHEBI:59789"/>
    </ligand>
</feature>
<dbReference type="GO" id="GO:0005829">
    <property type="term" value="C:cytosol"/>
    <property type="evidence" value="ECO:0007669"/>
    <property type="project" value="TreeGrafter"/>
</dbReference>
<keyword evidence="4 7" id="KW-0808">Transferase</keyword>
<dbReference type="OrthoDB" id="9814755at2"/>
<protein>
    <submittedName>
        <fullName evidence="10">Dimethyladenosine transferase</fullName>
    </submittedName>
</protein>
<keyword evidence="3 7" id="KW-0489">Methyltransferase</keyword>
<evidence type="ECO:0000256" key="1">
    <source>
        <dbReference type="ARBA" id="ARBA00022490"/>
    </source>
</evidence>
<dbReference type="AlphaFoldDB" id="A0A1M5WXL5"/>
<accession>A0A1M5WXL5</accession>
<evidence type="ECO:0000256" key="3">
    <source>
        <dbReference type="ARBA" id="ARBA00022603"/>
    </source>
</evidence>